<evidence type="ECO:0000256" key="1">
    <source>
        <dbReference type="SAM" id="Phobius"/>
    </source>
</evidence>
<organism evidence="2 3">
    <name type="scientific">Mycena rosella</name>
    <name type="common">Pink bonnet</name>
    <name type="synonym">Agaricus rosellus</name>
    <dbReference type="NCBI Taxonomy" id="1033263"/>
    <lineage>
        <taxon>Eukaryota</taxon>
        <taxon>Fungi</taxon>
        <taxon>Dikarya</taxon>
        <taxon>Basidiomycota</taxon>
        <taxon>Agaricomycotina</taxon>
        <taxon>Agaricomycetes</taxon>
        <taxon>Agaricomycetidae</taxon>
        <taxon>Agaricales</taxon>
        <taxon>Marasmiineae</taxon>
        <taxon>Mycenaceae</taxon>
        <taxon>Mycena</taxon>
    </lineage>
</organism>
<dbReference type="EMBL" id="JARKIE010000229">
    <property type="protein sequence ID" value="KAJ7663689.1"/>
    <property type="molecule type" value="Genomic_DNA"/>
</dbReference>
<reference evidence="2" key="1">
    <citation type="submission" date="2023-03" db="EMBL/GenBank/DDBJ databases">
        <title>Massive genome expansion in bonnet fungi (Mycena s.s.) driven by repeated elements and novel gene families across ecological guilds.</title>
        <authorList>
            <consortium name="Lawrence Berkeley National Laboratory"/>
            <person name="Harder C.B."/>
            <person name="Miyauchi S."/>
            <person name="Viragh M."/>
            <person name="Kuo A."/>
            <person name="Thoen E."/>
            <person name="Andreopoulos B."/>
            <person name="Lu D."/>
            <person name="Skrede I."/>
            <person name="Drula E."/>
            <person name="Henrissat B."/>
            <person name="Morin E."/>
            <person name="Kohler A."/>
            <person name="Barry K."/>
            <person name="LaButti K."/>
            <person name="Morin E."/>
            <person name="Salamov A."/>
            <person name="Lipzen A."/>
            <person name="Mereny Z."/>
            <person name="Hegedus B."/>
            <person name="Baldrian P."/>
            <person name="Stursova M."/>
            <person name="Weitz H."/>
            <person name="Taylor A."/>
            <person name="Grigoriev I.V."/>
            <person name="Nagy L.G."/>
            <person name="Martin F."/>
            <person name="Kauserud H."/>
        </authorList>
    </citation>
    <scope>NUCLEOTIDE SEQUENCE</scope>
    <source>
        <strain evidence="2">CBHHK067</strain>
    </source>
</reference>
<keyword evidence="1" id="KW-1133">Transmembrane helix</keyword>
<feature type="transmembrane region" description="Helical" evidence="1">
    <location>
        <begin position="78"/>
        <end position="97"/>
    </location>
</feature>
<feature type="transmembrane region" description="Helical" evidence="1">
    <location>
        <begin position="117"/>
        <end position="141"/>
    </location>
</feature>
<gene>
    <name evidence="2" type="ORF">B0H17DRAFT_1092513</name>
</gene>
<keyword evidence="3" id="KW-1185">Reference proteome</keyword>
<name>A0AAD7CUW7_MYCRO</name>
<keyword evidence="1" id="KW-0472">Membrane</keyword>
<accession>A0AAD7CUW7</accession>
<evidence type="ECO:0000313" key="3">
    <source>
        <dbReference type="Proteomes" id="UP001221757"/>
    </source>
</evidence>
<keyword evidence="1" id="KW-0812">Transmembrane</keyword>
<dbReference type="AlphaFoldDB" id="A0AAD7CUW7"/>
<proteinExistence type="predicted"/>
<protein>
    <submittedName>
        <fullName evidence="2">Uncharacterized protein</fullName>
    </submittedName>
</protein>
<evidence type="ECO:0000313" key="2">
    <source>
        <dbReference type="EMBL" id="KAJ7663689.1"/>
    </source>
</evidence>
<comment type="caution">
    <text evidence="2">The sequence shown here is derived from an EMBL/GenBank/DDBJ whole genome shotgun (WGS) entry which is preliminary data.</text>
</comment>
<sequence length="212" mass="23637">MTPPLTLLVNAYRLAFLLCLLQIGSALAAICLYGLAPTVGVMCLQITPIAYSVWALADISRLLPYTRRTDTTIRSRVGTHYNSLIAHYYFYLIYAISMYNLELRPSLGATCRANTLHLWQCIPFALNDVLLPVLIVTLLAASQVLRRRAIAIHGVALVPMPEPVPRPWGYFDRTVWAWKTPHLAEFELPVSVEETGESEKVVVKSEKAVALA</sequence>
<feature type="transmembrane region" description="Helical" evidence="1">
    <location>
        <begin position="38"/>
        <end position="57"/>
    </location>
</feature>
<dbReference type="Proteomes" id="UP001221757">
    <property type="component" value="Unassembled WGS sequence"/>
</dbReference>